<sequence length="127" mass="14015">MGEWSRLRCRRGFSGCYIMALLRKLNSCIGRGLARCTLPEESAIVRLTRGLENSRGDSRASSAATCSETHKIPKTRRAQLVGVVGMGLQSLPLLDPYTYVHDMGDSHCKQPCRAQRCTSRAGRETVS</sequence>
<dbReference type="RefSeq" id="XP_033583988.1">
    <property type="nucleotide sequence ID" value="XM_033728865.1"/>
</dbReference>
<dbReference type="GeneID" id="54469758"/>
<reference evidence="1 3" key="1">
    <citation type="journal article" date="2020" name="Stud. Mycol.">
        <title>101 Dothideomycetes genomes: a test case for predicting lifestyles and emergence of pathogens.</title>
        <authorList>
            <person name="Haridas S."/>
            <person name="Albert R."/>
            <person name="Binder M."/>
            <person name="Bloem J."/>
            <person name="Labutti K."/>
            <person name="Salamov A."/>
            <person name="Andreopoulos B."/>
            <person name="Baker S."/>
            <person name="Barry K."/>
            <person name="Bills G."/>
            <person name="Bluhm B."/>
            <person name="Cannon C."/>
            <person name="Castanera R."/>
            <person name="Culley D."/>
            <person name="Daum C."/>
            <person name="Ezra D."/>
            <person name="Gonzalez J."/>
            <person name="Henrissat B."/>
            <person name="Kuo A."/>
            <person name="Liang C."/>
            <person name="Lipzen A."/>
            <person name="Lutzoni F."/>
            <person name="Magnuson J."/>
            <person name="Mondo S."/>
            <person name="Nolan M."/>
            <person name="Ohm R."/>
            <person name="Pangilinan J."/>
            <person name="Park H.-J."/>
            <person name="Ramirez L."/>
            <person name="Alfaro M."/>
            <person name="Sun H."/>
            <person name="Tritt A."/>
            <person name="Yoshinaga Y."/>
            <person name="Zwiers L.-H."/>
            <person name="Turgeon B."/>
            <person name="Goodwin S."/>
            <person name="Spatafora J."/>
            <person name="Crous P."/>
            <person name="Grigoriev I."/>
        </authorList>
    </citation>
    <scope>NUCLEOTIDE SEQUENCE</scope>
    <source>
        <strain evidence="1 3">CBS 304.34</strain>
    </source>
</reference>
<reference evidence="3" key="2">
    <citation type="submission" date="2020-04" db="EMBL/GenBank/DDBJ databases">
        <authorList>
            <consortium name="NCBI Genome Project"/>
        </authorList>
    </citation>
    <scope>NUCLEOTIDE SEQUENCE</scope>
    <source>
        <strain evidence="3">CBS 304.34</strain>
    </source>
</reference>
<proteinExistence type="predicted"/>
<dbReference type="AlphaFoldDB" id="A0A6A6Z9R9"/>
<keyword evidence="2" id="KW-1185">Reference proteome</keyword>
<dbReference type="Proteomes" id="UP000504636">
    <property type="component" value="Unplaced"/>
</dbReference>
<evidence type="ECO:0000313" key="2">
    <source>
        <dbReference type="Proteomes" id="UP000504636"/>
    </source>
</evidence>
<organism evidence="1">
    <name type="scientific">Mytilinidion resinicola</name>
    <dbReference type="NCBI Taxonomy" id="574789"/>
    <lineage>
        <taxon>Eukaryota</taxon>
        <taxon>Fungi</taxon>
        <taxon>Dikarya</taxon>
        <taxon>Ascomycota</taxon>
        <taxon>Pezizomycotina</taxon>
        <taxon>Dothideomycetes</taxon>
        <taxon>Pleosporomycetidae</taxon>
        <taxon>Mytilinidiales</taxon>
        <taxon>Mytilinidiaceae</taxon>
        <taxon>Mytilinidion</taxon>
    </lineage>
</organism>
<protein>
    <submittedName>
        <fullName evidence="1 3">Uncharacterized protein</fullName>
    </submittedName>
</protein>
<name>A0A6A6Z9R9_9PEZI</name>
<accession>A0A6A6Z9R9</accession>
<dbReference type="EMBL" id="MU003692">
    <property type="protein sequence ID" value="KAF2817024.1"/>
    <property type="molecule type" value="Genomic_DNA"/>
</dbReference>
<reference evidence="3" key="3">
    <citation type="submission" date="2025-04" db="UniProtKB">
        <authorList>
            <consortium name="RefSeq"/>
        </authorList>
    </citation>
    <scope>IDENTIFICATION</scope>
    <source>
        <strain evidence="3">CBS 304.34</strain>
    </source>
</reference>
<evidence type="ECO:0000313" key="1">
    <source>
        <dbReference type="EMBL" id="KAF2817024.1"/>
    </source>
</evidence>
<gene>
    <name evidence="1 3" type="ORF">BDZ99DRAFT_7421</name>
</gene>
<evidence type="ECO:0000313" key="3">
    <source>
        <dbReference type="RefSeq" id="XP_033583988.1"/>
    </source>
</evidence>